<protein>
    <submittedName>
        <fullName evidence="2">Uncharacterized protein</fullName>
    </submittedName>
</protein>
<keyword evidence="1" id="KW-1133">Transmembrane helix</keyword>
<evidence type="ECO:0000256" key="1">
    <source>
        <dbReference type="SAM" id="Phobius"/>
    </source>
</evidence>
<gene>
    <name evidence="2" type="ORF">BDZ90DRAFT_233093</name>
</gene>
<dbReference type="Proteomes" id="UP000245884">
    <property type="component" value="Unassembled WGS sequence"/>
</dbReference>
<evidence type="ECO:0000313" key="3">
    <source>
        <dbReference type="Proteomes" id="UP000245884"/>
    </source>
</evidence>
<dbReference type="AlphaFoldDB" id="A0A316UQ68"/>
<proteinExistence type="predicted"/>
<dbReference type="EMBL" id="KZ819671">
    <property type="protein sequence ID" value="PWN26451.1"/>
    <property type="molecule type" value="Genomic_DNA"/>
</dbReference>
<dbReference type="RefSeq" id="XP_025361063.1">
    <property type="nucleotide sequence ID" value="XM_025506504.1"/>
</dbReference>
<feature type="transmembrane region" description="Helical" evidence="1">
    <location>
        <begin position="15"/>
        <end position="35"/>
    </location>
</feature>
<keyword evidence="3" id="KW-1185">Reference proteome</keyword>
<reference evidence="2 3" key="1">
    <citation type="journal article" date="2018" name="Mol. Biol. Evol.">
        <title>Broad Genomic Sampling Reveals a Smut Pathogenic Ancestry of the Fungal Clade Ustilaginomycotina.</title>
        <authorList>
            <person name="Kijpornyongpan T."/>
            <person name="Mondo S.J."/>
            <person name="Barry K."/>
            <person name="Sandor L."/>
            <person name="Lee J."/>
            <person name="Lipzen A."/>
            <person name="Pangilinan J."/>
            <person name="LaButti K."/>
            <person name="Hainaut M."/>
            <person name="Henrissat B."/>
            <person name="Grigoriev I.V."/>
            <person name="Spatafora J.W."/>
            <person name="Aime M.C."/>
        </authorList>
    </citation>
    <scope>NUCLEOTIDE SEQUENCE [LARGE SCALE GENOMIC DNA]</scope>
    <source>
        <strain evidence="2 3">MCA 5214</strain>
    </source>
</reference>
<organism evidence="2 3">
    <name type="scientific">Jaminaea rosea</name>
    <dbReference type="NCBI Taxonomy" id="1569628"/>
    <lineage>
        <taxon>Eukaryota</taxon>
        <taxon>Fungi</taxon>
        <taxon>Dikarya</taxon>
        <taxon>Basidiomycota</taxon>
        <taxon>Ustilaginomycotina</taxon>
        <taxon>Exobasidiomycetes</taxon>
        <taxon>Microstromatales</taxon>
        <taxon>Microstromatales incertae sedis</taxon>
        <taxon>Jaminaea</taxon>
    </lineage>
</organism>
<name>A0A316UQ68_9BASI</name>
<dbReference type="GeneID" id="37028327"/>
<evidence type="ECO:0000313" key="2">
    <source>
        <dbReference type="EMBL" id="PWN26451.1"/>
    </source>
</evidence>
<keyword evidence="1" id="KW-0472">Membrane</keyword>
<accession>A0A316UQ68</accession>
<sequence length="164" mass="17168">MTRPEEPLIPLCHSLSSALTMLALAMLIAFAALGARMTDAVGNGGECQRLIDGHCIYSPPASKMTQPMAVDLSRGKILLKTTGGGGSQTYLLDDHSDGFIVVHCLGDAKDQALEFSFDGSQAFVVGPMTDGKAYASFSNNPRKVGKGAEQGSMTKGVDIIVGCE</sequence>
<keyword evidence="1" id="KW-0812">Transmembrane</keyword>